<feature type="compositionally biased region" description="Polar residues" evidence="7">
    <location>
        <begin position="1"/>
        <end position="11"/>
    </location>
</feature>
<proteinExistence type="predicted"/>
<accession>A0A8S0VN76</accession>
<dbReference type="SMART" id="SM01246">
    <property type="entry name" value="Josephin"/>
    <property type="match status" value="1"/>
</dbReference>
<keyword evidence="10" id="KW-1185">Reference proteome</keyword>
<evidence type="ECO:0000256" key="5">
    <source>
        <dbReference type="ARBA" id="ARBA00022801"/>
    </source>
</evidence>
<dbReference type="Proteomes" id="UP000594638">
    <property type="component" value="Unassembled WGS sequence"/>
</dbReference>
<evidence type="ECO:0000313" key="10">
    <source>
        <dbReference type="Proteomes" id="UP000594638"/>
    </source>
</evidence>
<evidence type="ECO:0000259" key="8">
    <source>
        <dbReference type="PROSITE" id="PS50957"/>
    </source>
</evidence>
<evidence type="ECO:0000256" key="7">
    <source>
        <dbReference type="SAM" id="MobiDB-lite"/>
    </source>
</evidence>
<dbReference type="AlphaFoldDB" id="A0A8S0VN76"/>
<dbReference type="OrthoDB" id="422700at2759"/>
<feature type="active site" evidence="6">
    <location>
        <position position="33"/>
    </location>
</feature>
<feature type="active site" evidence="6">
    <location>
        <position position="162"/>
    </location>
</feature>
<dbReference type="InterPro" id="IPR006155">
    <property type="entry name" value="Josephin"/>
</dbReference>
<dbReference type="GO" id="GO:0006508">
    <property type="term" value="P:proteolysis"/>
    <property type="evidence" value="ECO:0007669"/>
    <property type="project" value="UniProtKB-KW"/>
</dbReference>
<comment type="caution">
    <text evidence="9">The sequence shown here is derived from an EMBL/GenBank/DDBJ whole genome shotgun (WGS) entry which is preliminary data.</text>
</comment>
<dbReference type="PROSITE" id="PS50957">
    <property type="entry name" value="JOSEPHIN"/>
    <property type="match status" value="1"/>
</dbReference>
<reference evidence="9 10" key="1">
    <citation type="submission" date="2019-12" db="EMBL/GenBank/DDBJ databases">
        <authorList>
            <person name="Alioto T."/>
            <person name="Alioto T."/>
            <person name="Gomez Garrido J."/>
        </authorList>
    </citation>
    <scope>NUCLEOTIDE SEQUENCE [LARGE SCALE GENOMIC DNA]</scope>
</reference>
<dbReference type="PANTHER" id="PTHR13291:SF0">
    <property type="entry name" value="JOSEPHIN-LIKE PROTEIN"/>
    <property type="match status" value="1"/>
</dbReference>
<keyword evidence="5 6" id="KW-0378">Hydrolase</keyword>
<dbReference type="PANTHER" id="PTHR13291">
    <property type="entry name" value="JOSEPHIN 1, 2"/>
    <property type="match status" value="1"/>
</dbReference>
<evidence type="ECO:0000256" key="6">
    <source>
        <dbReference type="PROSITE-ProRule" id="PRU00331"/>
    </source>
</evidence>
<evidence type="ECO:0000313" key="9">
    <source>
        <dbReference type="EMBL" id="CAA3033323.1"/>
    </source>
</evidence>
<name>A0A8S0VN76_OLEEU</name>
<keyword evidence="4" id="KW-0833">Ubl conjugation pathway</keyword>
<dbReference type="EC" id="3.4.19.12" evidence="2"/>
<dbReference type="InterPro" id="IPR040053">
    <property type="entry name" value="JOSD1/2"/>
</dbReference>
<dbReference type="Pfam" id="PF02099">
    <property type="entry name" value="Josephin"/>
    <property type="match status" value="1"/>
</dbReference>
<gene>
    <name evidence="9" type="ORF">OLEA9_A075063</name>
</gene>
<dbReference type="Gramene" id="OE9A075063T1">
    <property type="protein sequence ID" value="OE9A075063C1"/>
    <property type="gene ID" value="OE9A075063"/>
</dbReference>
<keyword evidence="3" id="KW-0645">Protease</keyword>
<evidence type="ECO:0000256" key="4">
    <source>
        <dbReference type="ARBA" id="ARBA00022786"/>
    </source>
</evidence>
<dbReference type="Gene3D" id="3.90.70.40">
    <property type="match status" value="1"/>
</dbReference>
<dbReference type="GO" id="GO:0016579">
    <property type="term" value="P:protein deubiquitination"/>
    <property type="evidence" value="ECO:0007669"/>
    <property type="project" value="InterPro"/>
</dbReference>
<feature type="domain" description="Josephin" evidence="8">
    <location>
        <begin position="20"/>
        <end position="209"/>
    </location>
</feature>
<evidence type="ECO:0000256" key="1">
    <source>
        <dbReference type="ARBA" id="ARBA00000707"/>
    </source>
</evidence>
<comment type="catalytic activity">
    <reaction evidence="1">
        <text>Thiol-dependent hydrolysis of ester, thioester, amide, peptide and isopeptide bonds formed by the C-terminal Gly of ubiquitin (a 76-residue protein attached to proteins as an intracellular targeting signal).</text>
        <dbReference type="EC" id="3.4.19.12"/>
    </reaction>
</comment>
<dbReference type="EMBL" id="CACTIH010010336">
    <property type="protein sequence ID" value="CAA3033323.1"/>
    <property type="molecule type" value="Genomic_DNA"/>
</dbReference>
<organism evidence="9 10">
    <name type="scientific">Olea europaea subsp. europaea</name>
    <dbReference type="NCBI Taxonomy" id="158383"/>
    <lineage>
        <taxon>Eukaryota</taxon>
        <taxon>Viridiplantae</taxon>
        <taxon>Streptophyta</taxon>
        <taxon>Embryophyta</taxon>
        <taxon>Tracheophyta</taxon>
        <taxon>Spermatophyta</taxon>
        <taxon>Magnoliopsida</taxon>
        <taxon>eudicotyledons</taxon>
        <taxon>Gunneridae</taxon>
        <taxon>Pentapetalae</taxon>
        <taxon>asterids</taxon>
        <taxon>lamiids</taxon>
        <taxon>Lamiales</taxon>
        <taxon>Oleaceae</taxon>
        <taxon>Oleeae</taxon>
        <taxon>Olea</taxon>
    </lineage>
</organism>
<evidence type="ECO:0000256" key="3">
    <source>
        <dbReference type="ARBA" id="ARBA00022670"/>
    </source>
</evidence>
<sequence>MNHTTNNEDVTSGSLSSNSSNRIYHERQSKQLCALHALNNLFQSPRAFTKQDLDAICKELAPDARIFNPHKSMLGLGCYDVNVIIAALGKKGLEVKWFDKRKDPSCLNLNNIIGFILNVPNTPSYGMFAMPLNYIPVQAQIWSSQKHWIAIKKIGQYYYNLDSKLISPICIGDENMLLQHFRQNSLIEQVEILVVVAKSVAEDQSWTNR</sequence>
<feature type="active site" evidence="6">
    <location>
        <position position="147"/>
    </location>
</feature>
<evidence type="ECO:0000256" key="2">
    <source>
        <dbReference type="ARBA" id="ARBA00012759"/>
    </source>
</evidence>
<dbReference type="GO" id="GO:0004843">
    <property type="term" value="F:cysteine-type deubiquitinase activity"/>
    <property type="evidence" value="ECO:0007669"/>
    <property type="project" value="UniProtKB-EC"/>
</dbReference>
<protein>
    <recommendedName>
        <fullName evidence="2">ubiquitinyl hydrolase 1</fullName>
        <ecNumber evidence="2">3.4.19.12</ecNumber>
    </recommendedName>
</protein>
<feature type="region of interest" description="Disordered" evidence="7">
    <location>
        <begin position="1"/>
        <end position="20"/>
    </location>
</feature>